<dbReference type="GO" id="GO:0045454">
    <property type="term" value="P:cell redox homeostasis"/>
    <property type="evidence" value="ECO:0007669"/>
    <property type="project" value="TreeGrafter"/>
</dbReference>
<evidence type="ECO:0000259" key="7">
    <source>
        <dbReference type="PROSITE" id="PS51352"/>
    </source>
</evidence>
<dbReference type="PANTHER" id="PTHR43503:SF4">
    <property type="entry name" value="PEROXIREDOXIN-6"/>
    <property type="match status" value="1"/>
</dbReference>
<evidence type="ECO:0000256" key="1">
    <source>
        <dbReference type="ARBA" id="ARBA00022559"/>
    </source>
</evidence>
<dbReference type="Gene3D" id="3.30.1020.10">
    <property type="entry name" value="Antioxidant, Horf6, Chain A, domain2"/>
    <property type="match status" value="1"/>
</dbReference>
<sequence length="236" mass="26251">MHRRIFKKTLCKIPDPAMSSAPAPLRLGSLAPDFSADTTTGPMGSFHAFIGTSWCILFSHPEDFTPVCTTELGAVARLAPEWAKRNVKVIGLSCNTLESHEQWIADIQDTQHATVTFPIIADPSRAIATLYQMLDHADHDPGNVTAAGIPWTVRSVYVIDPAKKIRLILTYPASCGRNFNELLRVVDSLQMTDRRGVTTPADWVVGQDCIVPPTMQTEEAKERFGEVRVVREYLRY</sequence>
<reference evidence="8 9" key="1">
    <citation type="submission" date="2016-07" db="EMBL/GenBank/DDBJ databases">
        <title>Pervasive Adenine N6-methylation of Active Genes in Fungi.</title>
        <authorList>
            <consortium name="DOE Joint Genome Institute"/>
            <person name="Mondo S.J."/>
            <person name="Dannebaum R.O."/>
            <person name="Kuo R.C."/>
            <person name="Labutti K."/>
            <person name="Haridas S."/>
            <person name="Kuo A."/>
            <person name="Salamov A."/>
            <person name="Ahrendt S.R."/>
            <person name="Lipzen A."/>
            <person name="Sullivan W."/>
            <person name="Andreopoulos W.B."/>
            <person name="Clum A."/>
            <person name="Lindquist E."/>
            <person name="Daum C."/>
            <person name="Ramamoorthy G.K."/>
            <person name="Gryganskyi A."/>
            <person name="Culley D."/>
            <person name="Magnuson J.K."/>
            <person name="James T.Y."/>
            <person name="O'Malley M.A."/>
            <person name="Stajich J.E."/>
            <person name="Spatafora J.W."/>
            <person name="Visel A."/>
            <person name="Grigoriev I.V."/>
        </authorList>
    </citation>
    <scope>NUCLEOTIDE SEQUENCE [LARGE SCALE GENOMIC DNA]</scope>
    <source>
        <strain evidence="8 9">PL171</strain>
    </source>
</reference>
<evidence type="ECO:0000313" key="8">
    <source>
        <dbReference type="EMBL" id="ORZ32252.1"/>
    </source>
</evidence>
<comment type="caution">
    <text evidence="8">The sequence shown here is derived from an EMBL/GenBank/DDBJ whole genome shotgun (WGS) entry which is preliminary data.</text>
</comment>
<dbReference type="Pfam" id="PF00578">
    <property type="entry name" value="AhpC-TSA"/>
    <property type="match status" value="1"/>
</dbReference>
<dbReference type="InterPro" id="IPR045020">
    <property type="entry name" value="PRX_1cys"/>
</dbReference>
<organism evidence="8 9">
    <name type="scientific">Catenaria anguillulae PL171</name>
    <dbReference type="NCBI Taxonomy" id="765915"/>
    <lineage>
        <taxon>Eukaryota</taxon>
        <taxon>Fungi</taxon>
        <taxon>Fungi incertae sedis</taxon>
        <taxon>Blastocladiomycota</taxon>
        <taxon>Blastocladiomycetes</taxon>
        <taxon>Blastocladiales</taxon>
        <taxon>Catenariaceae</taxon>
        <taxon>Catenaria</taxon>
    </lineage>
</organism>
<dbReference type="FunFam" id="3.40.30.10:FF:000011">
    <property type="entry name" value="Peroxiredoxin PRX1"/>
    <property type="match status" value="1"/>
</dbReference>
<feature type="non-terminal residue" evidence="8">
    <location>
        <position position="236"/>
    </location>
</feature>
<dbReference type="OrthoDB" id="2996783at2759"/>
<proteinExistence type="inferred from homology"/>
<evidence type="ECO:0000313" key="9">
    <source>
        <dbReference type="Proteomes" id="UP000193411"/>
    </source>
</evidence>
<protein>
    <submittedName>
        <fullName evidence="8">Antioxidant protein LsfA</fullName>
    </submittedName>
</protein>
<evidence type="ECO:0000256" key="4">
    <source>
        <dbReference type="ARBA" id="ARBA00023284"/>
    </source>
</evidence>
<dbReference type="InterPro" id="IPR013766">
    <property type="entry name" value="Thioredoxin_domain"/>
</dbReference>
<evidence type="ECO:0000256" key="6">
    <source>
        <dbReference type="PIRSR" id="PIRSR000239-1"/>
    </source>
</evidence>
<dbReference type="PROSITE" id="PS51352">
    <property type="entry name" value="THIOREDOXIN_2"/>
    <property type="match status" value="1"/>
</dbReference>
<name>A0A1Y2HGQ8_9FUNG</name>
<dbReference type="PIRSF" id="PIRSF000239">
    <property type="entry name" value="AHPC"/>
    <property type="match status" value="1"/>
</dbReference>
<dbReference type="InterPro" id="IPR019479">
    <property type="entry name" value="Peroxiredoxin_C"/>
</dbReference>
<dbReference type="EMBL" id="MCFL01000049">
    <property type="protein sequence ID" value="ORZ32252.1"/>
    <property type="molecule type" value="Genomic_DNA"/>
</dbReference>
<dbReference type="GO" id="GO:0005829">
    <property type="term" value="C:cytosol"/>
    <property type="evidence" value="ECO:0007669"/>
    <property type="project" value="TreeGrafter"/>
</dbReference>
<dbReference type="Pfam" id="PF10417">
    <property type="entry name" value="1-cysPrx_C"/>
    <property type="match status" value="1"/>
</dbReference>
<dbReference type="InterPro" id="IPR000866">
    <property type="entry name" value="AhpC/TSA"/>
</dbReference>
<evidence type="ECO:0000256" key="5">
    <source>
        <dbReference type="ARBA" id="ARBA00025719"/>
    </source>
</evidence>
<accession>A0A1Y2HGQ8</accession>
<dbReference type="STRING" id="765915.A0A1Y2HGQ8"/>
<comment type="similarity">
    <text evidence="5">Belongs to the peroxiredoxin family. Prx6 subfamily.</text>
</comment>
<evidence type="ECO:0000256" key="3">
    <source>
        <dbReference type="ARBA" id="ARBA00023002"/>
    </source>
</evidence>
<dbReference type="InterPro" id="IPR036249">
    <property type="entry name" value="Thioredoxin-like_sf"/>
</dbReference>
<keyword evidence="1" id="KW-0575">Peroxidase</keyword>
<dbReference type="GO" id="GO:0005739">
    <property type="term" value="C:mitochondrion"/>
    <property type="evidence" value="ECO:0007669"/>
    <property type="project" value="TreeGrafter"/>
</dbReference>
<keyword evidence="9" id="KW-1185">Reference proteome</keyword>
<dbReference type="Gene3D" id="3.40.30.10">
    <property type="entry name" value="Glutaredoxin"/>
    <property type="match status" value="1"/>
</dbReference>
<dbReference type="PANTHER" id="PTHR43503">
    <property type="entry name" value="MCG48959-RELATED"/>
    <property type="match status" value="1"/>
</dbReference>
<feature type="domain" description="Thioredoxin" evidence="7">
    <location>
        <begin position="25"/>
        <end position="191"/>
    </location>
</feature>
<dbReference type="InterPro" id="IPR024706">
    <property type="entry name" value="Peroxiredoxin_AhpC-typ"/>
</dbReference>
<keyword evidence="3" id="KW-0560">Oxidoreductase</keyword>
<evidence type="ECO:0000256" key="2">
    <source>
        <dbReference type="ARBA" id="ARBA00022862"/>
    </source>
</evidence>
<dbReference type="AlphaFoldDB" id="A0A1Y2HGQ8"/>
<feature type="active site" description="Cysteine sulfenic acid (-SOH) intermediate; for peroxidase activity" evidence="6">
    <location>
        <position position="68"/>
    </location>
</feature>
<gene>
    <name evidence="8" type="ORF">BCR44DRAFT_1404787</name>
</gene>
<dbReference type="CDD" id="cd03016">
    <property type="entry name" value="PRX_1cys"/>
    <property type="match status" value="1"/>
</dbReference>
<dbReference type="GO" id="GO:0051920">
    <property type="term" value="F:peroxiredoxin activity"/>
    <property type="evidence" value="ECO:0007669"/>
    <property type="project" value="InterPro"/>
</dbReference>
<dbReference type="Proteomes" id="UP000193411">
    <property type="component" value="Unassembled WGS sequence"/>
</dbReference>
<keyword evidence="4" id="KW-0676">Redox-active center</keyword>
<dbReference type="SUPFAM" id="SSF52833">
    <property type="entry name" value="Thioredoxin-like"/>
    <property type="match status" value="1"/>
</dbReference>
<keyword evidence="2" id="KW-0049">Antioxidant</keyword>